<evidence type="ECO:0000256" key="8">
    <source>
        <dbReference type="ARBA" id="ARBA00023224"/>
    </source>
</evidence>
<organism evidence="11 12">
    <name type="scientific">Hypsibius exemplaris</name>
    <name type="common">Freshwater tardigrade</name>
    <dbReference type="NCBI Taxonomy" id="2072580"/>
    <lineage>
        <taxon>Eukaryota</taxon>
        <taxon>Metazoa</taxon>
        <taxon>Ecdysozoa</taxon>
        <taxon>Tardigrada</taxon>
        <taxon>Eutardigrada</taxon>
        <taxon>Parachela</taxon>
        <taxon>Hypsibioidea</taxon>
        <taxon>Hypsibiidae</taxon>
        <taxon>Hypsibius</taxon>
    </lineage>
</organism>
<keyword evidence="12" id="KW-1185">Reference proteome</keyword>
<name>A0A9X6NJ84_HYPEX</name>
<keyword evidence="7" id="KW-0675">Receptor</keyword>
<dbReference type="GO" id="GO:0071880">
    <property type="term" value="P:adenylate cyclase-activating adrenergic receptor signaling pathway"/>
    <property type="evidence" value="ECO:0007669"/>
    <property type="project" value="TreeGrafter"/>
</dbReference>
<dbReference type="AlphaFoldDB" id="A0A9X6NJ84"/>
<dbReference type="GO" id="GO:0005886">
    <property type="term" value="C:plasma membrane"/>
    <property type="evidence" value="ECO:0007669"/>
    <property type="project" value="UniProtKB-SubCell"/>
</dbReference>
<comment type="subcellular location">
    <subcellularLocation>
        <location evidence="1">Cell membrane</location>
        <topology evidence="1">Multi-pass membrane protein</topology>
    </subcellularLocation>
</comment>
<protein>
    <recommendedName>
        <fullName evidence="10">G-protein coupled receptors family 1 profile domain-containing protein</fullName>
    </recommendedName>
</protein>
<dbReference type="GO" id="GO:0004930">
    <property type="term" value="F:G protein-coupled receptor activity"/>
    <property type="evidence" value="ECO:0007669"/>
    <property type="project" value="UniProtKB-KW"/>
</dbReference>
<keyword evidence="5" id="KW-0297">G-protein coupled receptor</keyword>
<keyword evidence="2" id="KW-1003">Cell membrane</keyword>
<evidence type="ECO:0000256" key="7">
    <source>
        <dbReference type="ARBA" id="ARBA00023170"/>
    </source>
</evidence>
<keyword evidence="3 9" id="KW-0812">Transmembrane</keyword>
<feature type="transmembrane region" description="Helical" evidence="9">
    <location>
        <begin position="157"/>
        <end position="177"/>
    </location>
</feature>
<evidence type="ECO:0000259" key="10">
    <source>
        <dbReference type="PROSITE" id="PS50262"/>
    </source>
</evidence>
<dbReference type="InterPro" id="IPR000276">
    <property type="entry name" value="GPCR_Rhodpsn"/>
</dbReference>
<evidence type="ECO:0000313" key="12">
    <source>
        <dbReference type="Proteomes" id="UP000192578"/>
    </source>
</evidence>
<keyword evidence="6 9" id="KW-0472">Membrane</keyword>
<evidence type="ECO:0000256" key="2">
    <source>
        <dbReference type="ARBA" id="ARBA00022475"/>
    </source>
</evidence>
<evidence type="ECO:0000256" key="1">
    <source>
        <dbReference type="ARBA" id="ARBA00004651"/>
    </source>
</evidence>
<dbReference type="Pfam" id="PF00001">
    <property type="entry name" value="7tm_1"/>
    <property type="match status" value="1"/>
</dbReference>
<gene>
    <name evidence="11" type="ORF">BV898_19524</name>
</gene>
<evidence type="ECO:0000256" key="9">
    <source>
        <dbReference type="SAM" id="Phobius"/>
    </source>
</evidence>
<feature type="transmembrane region" description="Helical" evidence="9">
    <location>
        <begin position="203"/>
        <end position="228"/>
    </location>
</feature>
<dbReference type="Proteomes" id="UP000192578">
    <property type="component" value="Unassembled WGS sequence"/>
</dbReference>
<comment type="caution">
    <text evidence="11">The sequence shown here is derived from an EMBL/GenBank/DDBJ whole genome shotgun (WGS) entry which is preliminary data.</text>
</comment>
<dbReference type="GO" id="GO:0043410">
    <property type="term" value="P:positive regulation of MAPK cascade"/>
    <property type="evidence" value="ECO:0007669"/>
    <property type="project" value="TreeGrafter"/>
</dbReference>
<dbReference type="SUPFAM" id="SSF81321">
    <property type="entry name" value="Family A G protein-coupled receptor-like"/>
    <property type="match status" value="1"/>
</dbReference>
<proteinExistence type="predicted"/>
<evidence type="ECO:0000256" key="6">
    <source>
        <dbReference type="ARBA" id="ARBA00023136"/>
    </source>
</evidence>
<dbReference type="PANTHER" id="PTHR24248:SF163">
    <property type="entry name" value="HISTAMINE H2 RECEPTOR-LIKE"/>
    <property type="match status" value="1"/>
</dbReference>
<evidence type="ECO:0000313" key="11">
    <source>
        <dbReference type="EMBL" id="OWA55137.1"/>
    </source>
</evidence>
<sequence length="237" mass="26592">MNCNFIRNYSAEANDSDRSGWGKLSVNTTRETLALHPQGSFSPISFTVLAIFEVLPNSAALFHLALCRSLHTAFDITVMHLFLQNILSSGVQYSLLGAGALYPGAWRFGKQVCDLLLLSQVMLTSAVANTHSLIALNRAWAILHPFPYRIYNTRRMALCTCLGFWTSLLLVAFPFWLNDFLYGRPDFGTYFCRFNNGNTQMRYVVLLSVWVYSMPTVVVVVVFVIVAVDKPSGQTQQ</sequence>
<evidence type="ECO:0000256" key="3">
    <source>
        <dbReference type="ARBA" id="ARBA00022692"/>
    </source>
</evidence>
<keyword evidence="4 9" id="KW-1133">Transmembrane helix</keyword>
<dbReference type="PANTHER" id="PTHR24248">
    <property type="entry name" value="ADRENERGIC RECEPTOR-RELATED G-PROTEIN COUPLED RECEPTOR"/>
    <property type="match status" value="1"/>
</dbReference>
<dbReference type="CDD" id="cd00637">
    <property type="entry name" value="7tm_classA_rhodopsin-like"/>
    <property type="match status" value="1"/>
</dbReference>
<dbReference type="InterPro" id="IPR017452">
    <property type="entry name" value="GPCR_Rhodpsn_7TM"/>
</dbReference>
<reference evidence="12" key="1">
    <citation type="submission" date="2017-01" db="EMBL/GenBank/DDBJ databases">
        <title>Comparative genomics of anhydrobiosis in the tardigrade Hypsibius dujardini.</title>
        <authorList>
            <person name="Yoshida Y."/>
            <person name="Koutsovoulos G."/>
            <person name="Laetsch D."/>
            <person name="Stevens L."/>
            <person name="Kumar S."/>
            <person name="Horikawa D."/>
            <person name="Ishino K."/>
            <person name="Komine S."/>
            <person name="Tomita M."/>
            <person name="Blaxter M."/>
            <person name="Arakawa K."/>
        </authorList>
    </citation>
    <scope>NUCLEOTIDE SEQUENCE [LARGE SCALE GENOMIC DNA]</scope>
    <source>
        <strain evidence="12">Z151</strain>
    </source>
</reference>
<dbReference type="PROSITE" id="PS50262">
    <property type="entry name" value="G_PROTEIN_RECEP_F1_2"/>
    <property type="match status" value="1"/>
</dbReference>
<dbReference type="Gene3D" id="1.20.1070.10">
    <property type="entry name" value="Rhodopsin 7-helix transmembrane proteins"/>
    <property type="match status" value="1"/>
</dbReference>
<dbReference type="EMBL" id="MTYJ01000554">
    <property type="protein sequence ID" value="OWA55137.1"/>
    <property type="molecule type" value="Genomic_DNA"/>
</dbReference>
<evidence type="ECO:0000256" key="4">
    <source>
        <dbReference type="ARBA" id="ARBA00022989"/>
    </source>
</evidence>
<keyword evidence="8" id="KW-0807">Transducer</keyword>
<evidence type="ECO:0000256" key="5">
    <source>
        <dbReference type="ARBA" id="ARBA00023040"/>
    </source>
</evidence>
<accession>A0A9X6NJ84</accession>
<feature type="domain" description="G-protein coupled receptors family 1 profile" evidence="10">
    <location>
        <begin position="56"/>
        <end position="237"/>
    </location>
</feature>